<keyword evidence="5 7" id="KW-1133">Transmembrane helix</keyword>
<keyword evidence="2" id="KW-0813">Transport</keyword>
<protein>
    <submittedName>
        <fullName evidence="9">Putative MFS family arabinose efflux permease</fullName>
    </submittedName>
</protein>
<evidence type="ECO:0000256" key="4">
    <source>
        <dbReference type="ARBA" id="ARBA00022692"/>
    </source>
</evidence>
<evidence type="ECO:0000256" key="6">
    <source>
        <dbReference type="ARBA" id="ARBA00023136"/>
    </source>
</evidence>
<feature type="transmembrane region" description="Helical" evidence="7">
    <location>
        <begin position="316"/>
        <end position="335"/>
    </location>
</feature>
<comment type="subcellular location">
    <subcellularLocation>
        <location evidence="1">Cell membrane</location>
        <topology evidence="1">Multi-pass membrane protein</topology>
    </subcellularLocation>
</comment>
<feature type="domain" description="Major facilitator superfamily (MFS) profile" evidence="8">
    <location>
        <begin position="8"/>
        <end position="400"/>
    </location>
</feature>
<dbReference type="SUPFAM" id="SSF103473">
    <property type="entry name" value="MFS general substrate transporter"/>
    <property type="match status" value="1"/>
</dbReference>
<feature type="transmembrane region" description="Helical" evidence="7">
    <location>
        <begin position="222"/>
        <end position="240"/>
    </location>
</feature>
<keyword evidence="4 7" id="KW-0812">Transmembrane</keyword>
<evidence type="ECO:0000313" key="9">
    <source>
        <dbReference type="EMBL" id="REF99761.1"/>
    </source>
</evidence>
<feature type="transmembrane region" description="Helical" evidence="7">
    <location>
        <begin position="21"/>
        <end position="43"/>
    </location>
</feature>
<feature type="transmembrane region" description="Helical" evidence="7">
    <location>
        <begin position="260"/>
        <end position="278"/>
    </location>
</feature>
<evidence type="ECO:0000256" key="1">
    <source>
        <dbReference type="ARBA" id="ARBA00004651"/>
    </source>
</evidence>
<dbReference type="Pfam" id="PF05977">
    <property type="entry name" value="MFS_3"/>
    <property type="match status" value="1"/>
</dbReference>
<feature type="transmembrane region" description="Helical" evidence="7">
    <location>
        <begin position="82"/>
        <end position="102"/>
    </location>
</feature>
<feature type="transmembrane region" description="Helical" evidence="7">
    <location>
        <begin position="108"/>
        <end position="125"/>
    </location>
</feature>
<dbReference type="Gene3D" id="1.20.1250.20">
    <property type="entry name" value="MFS general substrate transporter like domains"/>
    <property type="match status" value="1"/>
</dbReference>
<feature type="transmembrane region" description="Helical" evidence="7">
    <location>
        <begin position="49"/>
        <end position="70"/>
    </location>
</feature>
<evidence type="ECO:0000313" key="10">
    <source>
        <dbReference type="Proteomes" id="UP000256913"/>
    </source>
</evidence>
<feature type="transmembrane region" description="Helical" evidence="7">
    <location>
        <begin position="290"/>
        <end position="310"/>
    </location>
</feature>
<evidence type="ECO:0000259" key="8">
    <source>
        <dbReference type="PROSITE" id="PS50850"/>
    </source>
</evidence>
<dbReference type="InterPro" id="IPR010290">
    <property type="entry name" value="TM_effector"/>
</dbReference>
<dbReference type="PANTHER" id="PTHR23513:SF11">
    <property type="entry name" value="STAPHYLOFERRIN A TRANSPORTER"/>
    <property type="match status" value="1"/>
</dbReference>
<evidence type="ECO:0000256" key="5">
    <source>
        <dbReference type="ARBA" id="ARBA00022989"/>
    </source>
</evidence>
<dbReference type="CDD" id="cd06173">
    <property type="entry name" value="MFS_MefA_like"/>
    <property type="match status" value="1"/>
</dbReference>
<feature type="transmembrane region" description="Helical" evidence="7">
    <location>
        <begin position="146"/>
        <end position="171"/>
    </location>
</feature>
<dbReference type="InterPro" id="IPR020846">
    <property type="entry name" value="MFS_dom"/>
</dbReference>
<dbReference type="Proteomes" id="UP000256913">
    <property type="component" value="Unassembled WGS sequence"/>
</dbReference>
<feature type="transmembrane region" description="Helical" evidence="7">
    <location>
        <begin position="347"/>
        <end position="371"/>
    </location>
</feature>
<gene>
    <name evidence="9" type="ORF">DFJ67_5805</name>
</gene>
<dbReference type="InterPro" id="IPR036259">
    <property type="entry name" value="MFS_trans_sf"/>
</dbReference>
<feature type="transmembrane region" description="Helical" evidence="7">
    <location>
        <begin position="177"/>
        <end position="194"/>
    </location>
</feature>
<evidence type="ECO:0000256" key="3">
    <source>
        <dbReference type="ARBA" id="ARBA00022475"/>
    </source>
</evidence>
<accession>A0A3D9ZRD1</accession>
<organism evidence="9 10">
    <name type="scientific">Asanoa ferruginea</name>
    <dbReference type="NCBI Taxonomy" id="53367"/>
    <lineage>
        <taxon>Bacteria</taxon>
        <taxon>Bacillati</taxon>
        <taxon>Actinomycetota</taxon>
        <taxon>Actinomycetes</taxon>
        <taxon>Micromonosporales</taxon>
        <taxon>Micromonosporaceae</taxon>
        <taxon>Asanoa</taxon>
    </lineage>
</organism>
<reference evidence="9 10" key="1">
    <citation type="submission" date="2018-08" db="EMBL/GenBank/DDBJ databases">
        <title>Sequencing the genomes of 1000 actinobacteria strains.</title>
        <authorList>
            <person name="Klenk H.-P."/>
        </authorList>
    </citation>
    <scope>NUCLEOTIDE SEQUENCE [LARGE SCALE GENOMIC DNA]</scope>
    <source>
        <strain evidence="9 10">DSM 44099</strain>
    </source>
</reference>
<dbReference type="PANTHER" id="PTHR23513">
    <property type="entry name" value="INTEGRAL MEMBRANE EFFLUX PROTEIN-RELATED"/>
    <property type="match status" value="1"/>
</dbReference>
<dbReference type="AlphaFoldDB" id="A0A3D9ZRD1"/>
<keyword evidence="10" id="KW-1185">Reference proteome</keyword>
<keyword evidence="3" id="KW-1003">Cell membrane</keyword>
<evidence type="ECO:0000256" key="2">
    <source>
        <dbReference type="ARBA" id="ARBA00022448"/>
    </source>
</evidence>
<keyword evidence="6 7" id="KW-0472">Membrane</keyword>
<dbReference type="PROSITE" id="PS50850">
    <property type="entry name" value="MFS"/>
    <property type="match status" value="1"/>
</dbReference>
<name>A0A3D9ZRD1_9ACTN</name>
<evidence type="ECO:0000256" key="7">
    <source>
        <dbReference type="SAM" id="Phobius"/>
    </source>
</evidence>
<proteinExistence type="predicted"/>
<dbReference type="GO" id="GO:0022857">
    <property type="term" value="F:transmembrane transporter activity"/>
    <property type="evidence" value="ECO:0007669"/>
    <property type="project" value="InterPro"/>
</dbReference>
<dbReference type="EMBL" id="QUMQ01000001">
    <property type="protein sequence ID" value="REF99761.1"/>
    <property type="molecule type" value="Genomic_DNA"/>
</dbReference>
<dbReference type="GO" id="GO:0005886">
    <property type="term" value="C:plasma membrane"/>
    <property type="evidence" value="ECO:0007669"/>
    <property type="project" value="UniProtKB-SubCell"/>
</dbReference>
<comment type="caution">
    <text evidence="9">The sequence shown here is derived from an EMBL/GenBank/DDBJ whole genome shotgun (WGS) entry which is preliminary data.</text>
</comment>
<sequence length="400" mass="41588">MSGRRPSMFASLGIRNYRLYFSGQTISVAGSWMQNIAVGWLVLELTGSGTILGFVTAAKFVPLVVLGPWGGLVADRVDNRKLLLWTQVAQAVLTAVLAALVWAGAATVPLLVIVVFTIGLVNVLDGPSRQSLIPQLVQRELVGNAIALNSITLNLARIVGPAIGGVLIAHLGLTPCFVINALSFGPVIASLLLLRSSEIIPAKRQVSGKGQIRAGISYIRRTPALALPMIMVTVIGTLAWEFPVTLPLLTTTTFHQAASGYGTAMAFLAAGALGGGLVAARRHHISVRSLAYSSMLCGLTISAAGLAPSLTLTHVALMFVGASVTSFNSAAKTVMQLASAPEFRGRVMGLWQIAWQGSAVIGGPVVGWIGSTAGPRYALLTGGIAAAAVGLPMVARRTAR</sequence>
<feature type="transmembrane region" description="Helical" evidence="7">
    <location>
        <begin position="377"/>
        <end position="395"/>
    </location>
</feature>